<reference evidence="3 4" key="1">
    <citation type="journal article" date="2015" name="Stand. Genomic Sci.">
        <title>Genomic Encyclopedia of Bacterial and Archaeal Type Strains, Phase III: the genomes of soil and plant-associated and newly described type strains.</title>
        <authorList>
            <person name="Whitman W.B."/>
            <person name="Woyke T."/>
            <person name="Klenk H.P."/>
            <person name="Zhou Y."/>
            <person name="Lilburn T.G."/>
            <person name="Beck B.J."/>
            <person name="De Vos P."/>
            <person name="Vandamme P."/>
            <person name="Eisen J.A."/>
            <person name="Garrity G."/>
            <person name="Hugenholtz P."/>
            <person name="Kyrpides N.C."/>
        </authorList>
    </citation>
    <scope>NUCLEOTIDE SEQUENCE [LARGE SCALE GENOMIC DNA]</scope>
    <source>
        <strain evidence="3 4">VKM Ac-2538</strain>
    </source>
</reference>
<evidence type="ECO:0000313" key="4">
    <source>
        <dbReference type="Proteomes" id="UP000295818"/>
    </source>
</evidence>
<feature type="compositionally biased region" description="Pro residues" evidence="1">
    <location>
        <begin position="38"/>
        <end position="48"/>
    </location>
</feature>
<evidence type="ECO:0000313" key="3">
    <source>
        <dbReference type="EMBL" id="TCO29382.1"/>
    </source>
</evidence>
<gene>
    <name evidence="3" type="ORF">EV644_10299</name>
</gene>
<feature type="compositionally biased region" description="Polar residues" evidence="1">
    <location>
        <begin position="165"/>
        <end position="178"/>
    </location>
</feature>
<sequence length="350" mass="37035">MSNQQPPYGQPGQPGQPPYGGQPGYGGPGQPPYQGQPQGPPQGQPGPGRPRQAPPGYGQPGQPPYQGQPQQPPYQGQPPYQQGPPPQQYPGQQQYPGPGYPQQQGYPGQQYPGQQQYAGQPPYGGGTRGKGGNKILLLAGGGLAAVAVIGVVLALVFGGGEDDNVQPNPEPTTAPTSQPTGEPTTEPTGEPTTNVDEGIEVAEGVYVKPQPGYLRKSLDKFTGVYLLKQSEAYFMVNAFKANPDETTTTVLPKLLEIEKKAVTSSTFKANEPRELKPGPDDKTDVKIVTTQSYEALSTSQNGSIPVIGFVGVVERNDGVMTIIRVYGRKDKAASIQKDSTAMLQSVVKSQ</sequence>
<keyword evidence="2" id="KW-1133">Transmembrane helix</keyword>
<keyword evidence="4" id="KW-1185">Reference proteome</keyword>
<comment type="caution">
    <text evidence="3">The sequence shown here is derived from an EMBL/GenBank/DDBJ whole genome shotgun (WGS) entry which is preliminary data.</text>
</comment>
<evidence type="ECO:0000256" key="1">
    <source>
        <dbReference type="SAM" id="MobiDB-lite"/>
    </source>
</evidence>
<dbReference type="Proteomes" id="UP000295818">
    <property type="component" value="Unassembled WGS sequence"/>
</dbReference>
<feature type="region of interest" description="Disordered" evidence="1">
    <location>
        <begin position="1"/>
        <end position="126"/>
    </location>
</feature>
<organism evidence="3 4">
    <name type="scientific">Kribbella orskensis</name>
    <dbReference type="NCBI Taxonomy" id="2512216"/>
    <lineage>
        <taxon>Bacteria</taxon>
        <taxon>Bacillati</taxon>
        <taxon>Actinomycetota</taxon>
        <taxon>Actinomycetes</taxon>
        <taxon>Propionibacteriales</taxon>
        <taxon>Kribbellaceae</taxon>
        <taxon>Kribbella</taxon>
    </lineage>
</organism>
<keyword evidence="2" id="KW-0472">Membrane</keyword>
<dbReference type="EMBL" id="SLWM01000002">
    <property type="protein sequence ID" value="TCO29382.1"/>
    <property type="molecule type" value="Genomic_DNA"/>
</dbReference>
<dbReference type="RefSeq" id="WP_132188230.1">
    <property type="nucleotide sequence ID" value="NZ_SLWM01000002.1"/>
</dbReference>
<feature type="compositionally biased region" description="Low complexity" evidence="1">
    <location>
        <begin position="179"/>
        <end position="193"/>
    </location>
</feature>
<name>A0ABY2BR64_9ACTN</name>
<feature type="compositionally biased region" description="Low complexity" evidence="1">
    <location>
        <begin position="89"/>
        <end position="121"/>
    </location>
</feature>
<feature type="compositionally biased region" description="Pro residues" evidence="1">
    <location>
        <begin position="70"/>
        <end position="88"/>
    </location>
</feature>
<feature type="compositionally biased region" description="Low complexity" evidence="1">
    <location>
        <begin position="1"/>
        <end position="13"/>
    </location>
</feature>
<protein>
    <submittedName>
        <fullName evidence="3">Uncharacterized protein</fullName>
    </submittedName>
</protein>
<keyword evidence="2" id="KW-0812">Transmembrane</keyword>
<proteinExistence type="predicted"/>
<feature type="transmembrane region" description="Helical" evidence="2">
    <location>
        <begin position="135"/>
        <end position="157"/>
    </location>
</feature>
<accession>A0ABY2BR64</accession>
<evidence type="ECO:0000256" key="2">
    <source>
        <dbReference type="SAM" id="Phobius"/>
    </source>
</evidence>
<feature type="region of interest" description="Disordered" evidence="1">
    <location>
        <begin position="163"/>
        <end position="197"/>
    </location>
</feature>